<evidence type="ECO:0000256" key="2">
    <source>
        <dbReference type="SAM" id="SignalP"/>
    </source>
</evidence>
<comment type="caution">
    <text evidence="3">The sequence shown here is derived from an EMBL/GenBank/DDBJ whole genome shotgun (WGS) entry which is preliminary data.</text>
</comment>
<proteinExistence type="predicted"/>
<sequence>MWMFWFLTCCIAARQKRDDGSAAIKKKVKKYKMWELNLELFNLGVHLDEDSSSNEKKSRKKMKHALQKRLISELLKIHVDRANKRAKELLMSNPDVMTLNVLNYGNASLESKLEQMENDNKKMEGDGQSVLHTLMDNVEKNNDNTDGHHIILEEVESTLNLTLISAEHLNNETGNKLPKNDVNSITAKVSTGKGDNADFNMANDKV</sequence>
<keyword evidence="4" id="KW-1185">Reference proteome</keyword>
<reference evidence="3" key="1">
    <citation type="submission" date="2020-10" db="EMBL/GenBank/DDBJ databases">
        <title>Chromosome-scale genome assembly of the Allis shad, Alosa alosa.</title>
        <authorList>
            <person name="Margot Z."/>
            <person name="Christophe K."/>
            <person name="Cabau C."/>
            <person name="Louis A."/>
            <person name="Berthelot C."/>
            <person name="Parey E."/>
            <person name="Roest Crollius H."/>
            <person name="Montfort J."/>
            <person name="Robinson-Rechavi M."/>
            <person name="Bucao C."/>
            <person name="Bouchez O."/>
            <person name="Gislard M."/>
            <person name="Lluch J."/>
            <person name="Milhes M."/>
            <person name="Lampietro C."/>
            <person name="Lopez Roques C."/>
            <person name="Donnadieu C."/>
            <person name="Braasch I."/>
            <person name="Desvignes T."/>
            <person name="Postlethwait J."/>
            <person name="Bobe J."/>
            <person name="Guiguen Y."/>
        </authorList>
    </citation>
    <scope>NUCLEOTIDE SEQUENCE</scope>
    <source>
        <strain evidence="3">M-15738</strain>
        <tissue evidence="3">Blood</tissue>
    </source>
</reference>
<feature type="signal peptide" evidence="2">
    <location>
        <begin position="1"/>
        <end position="15"/>
    </location>
</feature>
<dbReference type="Proteomes" id="UP000823561">
    <property type="component" value="Chromosome 22"/>
</dbReference>
<accession>A0AAV6FIS0</accession>
<evidence type="ECO:0000256" key="1">
    <source>
        <dbReference type="SAM" id="Coils"/>
    </source>
</evidence>
<protein>
    <submittedName>
        <fullName evidence="3">Uncharacterized protein</fullName>
    </submittedName>
</protein>
<gene>
    <name evidence="3" type="ORF">AALO_G00276260</name>
</gene>
<keyword evidence="2" id="KW-0732">Signal</keyword>
<dbReference type="AlphaFoldDB" id="A0AAV6FIS0"/>
<feature type="chain" id="PRO_5043831832" evidence="2">
    <location>
        <begin position="16"/>
        <end position="206"/>
    </location>
</feature>
<name>A0AAV6FIS0_9TELE</name>
<dbReference type="EMBL" id="JADWDJ010000022">
    <property type="protein sequence ID" value="KAG5262545.1"/>
    <property type="molecule type" value="Genomic_DNA"/>
</dbReference>
<organism evidence="3 4">
    <name type="scientific">Alosa alosa</name>
    <name type="common">allis shad</name>
    <dbReference type="NCBI Taxonomy" id="278164"/>
    <lineage>
        <taxon>Eukaryota</taxon>
        <taxon>Metazoa</taxon>
        <taxon>Chordata</taxon>
        <taxon>Craniata</taxon>
        <taxon>Vertebrata</taxon>
        <taxon>Euteleostomi</taxon>
        <taxon>Actinopterygii</taxon>
        <taxon>Neopterygii</taxon>
        <taxon>Teleostei</taxon>
        <taxon>Clupei</taxon>
        <taxon>Clupeiformes</taxon>
        <taxon>Clupeoidei</taxon>
        <taxon>Clupeidae</taxon>
        <taxon>Alosa</taxon>
    </lineage>
</organism>
<keyword evidence="1" id="KW-0175">Coiled coil</keyword>
<evidence type="ECO:0000313" key="4">
    <source>
        <dbReference type="Proteomes" id="UP000823561"/>
    </source>
</evidence>
<feature type="coiled-coil region" evidence="1">
    <location>
        <begin position="99"/>
        <end position="126"/>
    </location>
</feature>
<evidence type="ECO:0000313" key="3">
    <source>
        <dbReference type="EMBL" id="KAG5262545.1"/>
    </source>
</evidence>